<feature type="compositionally biased region" description="Polar residues" evidence="1">
    <location>
        <begin position="75"/>
        <end position="84"/>
    </location>
</feature>
<dbReference type="Proteomes" id="UP001044222">
    <property type="component" value="Chromosome 9"/>
</dbReference>
<dbReference type="AlphaFoldDB" id="A0A9D3RU05"/>
<dbReference type="EMBL" id="JAFIRN010000009">
    <property type="protein sequence ID" value="KAG5842940.1"/>
    <property type="molecule type" value="Genomic_DNA"/>
</dbReference>
<feature type="compositionally biased region" description="Polar residues" evidence="1">
    <location>
        <begin position="93"/>
        <end position="110"/>
    </location>
</feature>
<feature type="compositionally biased region" description="Basic and acidic residues" evidence="1">
    <location>
        <begin position="11"/>
        <end position="27"/>
    </location>
</feature>
<gene>
    <name evidence="2" type="ORF">ANANG_G00183090</name>
</gene>
<organism evidence="2 3">
    <name type="scientific">Anguilla anguilla</name>
    <name type="common">European freshwater eel</name>
    <name type="synonym">Muraena anguilla</name>
    <dbReference type="NCBI Taxonomy" id="7936"/>
    <lineage>
        <taxon>Eukaryota</taxon>
        <taxon>Metazoa</taxon>
        <taxon>Chordata</taxon>
        <taxon>Craniata</taxon>
        <taxon>Vertebrata</taxon>
        <taxon>Euteleostomi</taxon>
        <taxon>Actinopterygii</taxon>
        <taxon>Neopterygii</taxon>
        <taxon>Teleostei</taxon>
        <taxon>Anguilliformes</taxon>
        <taxon>Anguillidae</taxon>
        <taxon>Anguilla</taxon>
    </lineage>
</organism>
<feature type="region of interest" description="Disordered" evidence="1">
    <location>
        <begin position="1"/>
        <end position="181"/>
    </location>
</feature>
<keyword evidence="3" id="KW-1185">Reference proteome</keyword>
<feature type="compositionally biased region" description="Polar residues" evidence="1">
    <location>
        <begin position="164"/>
        <end position="181"/>
    </location>
</feature>
<evidence type="ECO:0000256" key="1">
    <source>
        <dbReference type="SAM" id="MobiDB-lite"/>
    </source>
</evidence>
<accession>A0A9D3RU05</accession>
<protein>
    <submittedName>
        <fullName evidence="2">Uncharacterized protein</fullName>
    </submittedName>
</protein>
<proteinExistence type="predicted"/>
<comment type="caution">
    <text evidence="2">The sequence shown here is derived from an EMBL/GenBank/DDBJ whole genome shotgun (WGS) entry which is preliminary data.</text>
</comment>
<sequence length="181" mass="18917">MDELQDLPELPTKKPRQELDVGLEKGPRGGGVTDGNSPSDAGNPAVLGSDLNPFPPPTGAQLEGSRRSEAGTEAQPCNETSDSFTHPAVTCKGLTTTSSDYSTQLCQGTRSLGHVLSPRPFRQSPRTRASRPSPAGPVHHLQRLSPASQGYGLPPSVCDPPTTSPRSPTNDITASAVSGRL</sequence>
<evidence type="ECO:0000313" key="3">
    <source>
        <dbReference type="Proteomes" id="UP001044222"/>
    </source>
</evidence>
<name>A0A9D3RU05_ANGAN</name>
<evidence type="ECO:0000313" key="2">
    <source>
        <dbReference type="EMBL" id="KAG5842940.1"/>
    </source>
</evidence>
<reference evidence="2" key="1">
    <citation type="submission" date="2021-01" db="EMBL/GenBank/DDBJ databases">
        <title>A chromosome-scale assembly of European eel, Anguilla anguilla.</title>
        <authorList>
            <person name="Henkel C."/>
            <person name="Jong-Raadsen S.A."/>
            <person name="Dufour S."/>
            <person name="Weltzien F.-A."/>
            <person name="Palstra A.P."/>
            <person name="Pelster B."/>
            <person name="Spaink H.P."/>
            <person name="Van Den Thillart G.E."/>
            <person name="Jansen H."/>
            <person name="Zahm M."/>
            <person name="Klopp C."/>
            <person name="Cedric C."/>
            <person name="Louis A."/>
            <person name="Berthelot C."/>
            <person name="Parey E."/>
            <person name="Roest Crollius H."/>
            <person name="Montfort J."/>
            <person name="Robinson-Rechavi M."/>
            <person name="Bucao C."/>
            <person name="Bouchez O."/>
            <person name="Gislard M."/>
            <person name="Lluch J."/>
            <person name="Milhes M."/>
            <person name="Lampietro C."/>
            <person name="Lopez Roques C."/>
            <person name="Donnadieu C."/>
            <person name="Braasch I."/>
            <person name="Desvignes T."/>
            <person name="Postlethwait J."/>
            <person name="Bobe J."/>
            <person name="Guiguen Y."/>
            <person name="Dirks R."/>
        </authorList>
    </citation>
    <scope>NUCLEOTIDE SEQUENCE</scope>
    <source>
        <strain evidence="2">Tag_6206</strain>
        <tissue evidence="2">Liver</tissue>
    </source>
</reference>